<feature type="region of interest" description="Disordered" evidence="1">
    <location>
        <begin position="1"/>
        <end position="33"/>
    </location>
</feature>
<gene>
    <name evidence="3" type="ORF">PCANC_21712</name>
</gene>
<evidence type="ECO:0000256" key="1">
    <source>
        <dbReference type="SAM" id="MobiDB-lite"/>
    </source>
</evidence>
<evidence type="ECO:0000313" key="3">
    <source>
        <dbReference type="EMBL" id="PLW11401.1"/>
    </source>
</evidence>
<proteinExistence type="predicted"/>
<keyword evidence="4" id="KW-1185">Reference proteome</keyword>
<feature type="compositionally biased region" description="Polar residues" evidence="1">
    <location>
        <begin position="13"/>
        <end position="25"/>
    </location>
</feature>
<evidence type="ECO:0000256" key="2">
    <source>
        <dbReference type="SAM" id="Phobius"/>
    </source>
</evidence>
<feature type="compositionally biased region" description="Polar residues" evidence="1">
    <location>
        <begin position="65"/>
        <end position="81"/>
    </location>
</feature>
<dbReference type="AlphaFoldDB" id="A0A2N5SDR1"/>
<feature type="region of interest" description="Disordered" evidence="1">
    <location>
        <begin position="60"/>
        <end position="83"/>
    </location>
</feature>
<keyword evidence="2" id="KW-0472">Membrane</keyword>
<protein>
    <submittedName>
        <fullName evidence="3">Uncharacterized protein</fullName>
    </submittedName>
</protein>
<organism evidence="3 4">
    <name type="scientific">Puccinia coronata f. sp. avenae</name>
    <dbReference type="NCBI Taxonomy" id="200324"/>
    <lineage>
        <taxon>Eukaryota</taxon>
        <taxon>Fungi</taxon>
        <taxon>Dikarya</taxon>
        <taxon>Basidiomycota</taxon>
        <taxon>Pucciniomycotina</taxon>
        <taxon>Pucciniomycetes</taxon>
        <taxon>Pucciniales</taxon>
        <taxon>Pucciniaceae</taxon>
        <taxon>Puccinia</taxon>
    </lineage>
</organism>
<evidence type="ECO:0000313" key="4">
    <source>
        <dbReference type="Proteomes" id="UP000235388"/>
    </source>
</evidence>
<keyword evidence="2" id="KW-0812">Transmembrane</keyword>
<comment type="caution">
    <text evidence="3">The sequence shown here is derived from an EMBL/GenBank/DDBJ whole genome shotgun (WGS) entry which is preliminary data.</text>
</comment>
<feature type="transmembrane region" description="Helical" evidence="2">
    <location>
        <begin position="154"/>
        <end position="174"/>
    </location>
</feature>
<keyword evidence="2" id="KW-1133">Transmembrane helix</keyword>
<reference evidence="3 4" key="1">
    <citation type="submission" date="2017-11" db="EMBL/GenBank/DDBJ databases">
        <title>De novo assembly and phasing of dikaryotic genomes from two isolates of Puccinia coronata f. sp. avenae, the causal agent of oat crown rust.</title>
        <authorList>
            <person name="Miller M.E."/>
            <person name="Zhang Y."/>
            <person name="Omidvar V."/>
            <person name="Sperschneider J."/>
            <person name="Schwessinger B."/>
            <person name="Raley C."/>
            <person name="Palmer J.M."/>
            <person name="Garnica D."/>
            <person name="Upadhyaya N."/>
            <person name="Rathjen J."/>
            <person name="Taylor J.M."/>
            <person name="Park R.F."/>
            <person name="Dodds P.N."/>
            <person name="Hirsch C.D."/>
            <person name="Kianian S.F."/>
            <person name="Figueroa M."/>
        </authorList>
    </citation>
    <scope>NUCLEOTIDE SEQUENCE [LARGE SCALE GENOMIC DNA]</scope>
    <source>
        <strain evidence="3">12NC29</strain>
    </source>
</reference>
<accession>A0A2N5SDR1</accession>
<dbReference type="Proteomes" id="UP000235388">
    <property type="component" value="Unassembled WGS sequence"/>
</dbReference>
<sequence length="179" mass="19968">MAVTRSRSKFESDSGSSINNNTEQPILNPLPESSHIPDSASLCSLSDLCSDLTSLSDNGVDPRLDSSTLESSTTIIQGENSPESRKEFMIQLNSQAIGRVRKLRSQNTPDQSKSRGANFEAQNLNSKAVLTSVRNFIPKSFKPNIIKNIPRKHWLIYFQISLSMLLLTLIHHTGMRRCH</sequence>
<dbReference type="EMBL" id="PGCJ01001021">
    <property type="protein sequence ID" value="PLW11401.1"/>
    <property type="molecule type" value="Genomic_DNA"/>
</dbReference>
<name>A0A2N5SDR1_9BASI</name>